<dbReference type="EMBL" id="BPLQ01010363">
    <property type="protein sequence ID" value="GIY50250.1"/>
    <property type="molecule type" value="Genomic_DNA"/>
</dbReference>
<evidence type="ECO:0000313" key="3">
    <source>
        <dbReference type="Proteomes" id="UP001054837"/>
    </source>
</evidence>
<comment type="caution">
    <text evidence="2">The sequence shown here is derived from an EMBL/GenBank/DDBJ whole genome shotgun (WGS) entry which is preliminary data.</text>
</comment>
<name>A0AAV4TX42_9ARAC</name>
<evidence type="ECO:0000313" key="2">
    <source>
        <dbReference type="EMBL" id="GIY50250.1"/>
    </source>
</evidence>
<proteinExistence type="predicted"/>
<keyword evidence="3" id="KW-1185">Reference proteome</keyword>
<protein>
    <submittedName>
        <fullName evidence="2">Uncharacterized protein</fullName>
    </submittedName>
</protein>
<gene>
    <name evidence="2" type="ORF">CDAR_319221</name>
</gene>
<sequence length="145" mass="15686">MFATLPSRGNTYLEVQRKESPESPVTHHGGHVNSSNVNKSLLSALGIQVAGNASNDSTNRLQSNESVQCTEGGRCFSNASRRSCSALLTWNAILSWQPTILDWGPRGGRRGGGSVLDRGRCDRETALEEKLNQCTCAQVGKKELI</sequence>
<evidence type="ECO:0000256" key="1">
    <source>
        <dbReference type="SAM" id="MobiDB-lite"/>
    </source>
</evidence>
<dbReference type="Proteomes" id="UP001054837">
    <property type="component" value="Unassembled WGS sequence"/>
</dbReference>
<dbReference type="AlphaFoldDB" id="A0AAV4TX42"/>
<feature type="region of interest" description="Disordered" evidence="1">
    <location>
        <begin position="1"/>
        <end position="34"/>
    </location>
</feature>
<reference evidence="2 3" key="1">
    <citation type="submission" date="2021-06" db="EMBL/GenBank/DDBJ databases">
        <title>Caerostris darwini draft genome.</title>
        <authorList>
            <person name="Kono N."/>
            <person name="Arakawa K."/>
        </authorList>
    </citation>
    <scope>NUCLEOTIDE SEQUENCE [LARGE SCALE GENOMIC DNA]</scope>
</reference>
<organism evidence="2 3">
    <name type="scientific">Caerostris darwini</name>
    <dbReference type="NCBI Taxonomy" id="1538125"/>
    <lineage>
        <taxon>Eukaryota</taxon>
        <taxon>Metazoa</taxon>
        <taxon>Ecdysozoa</taxon>
        <taxon>Arthropoda</taxon>
        <taxon>Chelicerata</taxon>
        <taxon>Arachnida</taxon>
        <taxon>Araneae</taxon>
        <taxon>Araneomorphae</taxon>
        <taxon>Entelegynae</taxon>
        <taxon>Araneoidea</taxon>
        <taxon>Araneidae</taxon>
        <taxon>Caerostris</taxon>
    </lineage>
</organism>
<accession>A0AAV4TX42</accession>